<dbReference type="Pfam" id="PF00144">
    <property type="entry name" value="Beta-lactamase"/>
    <property type="match status" value="1"/>
</dbReference>
<dbReference type="SUPFAM" id="SSF56601">
    <property type="entry name" value="beta-lactamase/transpeptidase-like"/>
    <property type="match status" value="1"/>
</dbReference>
<evidence type="ECO:0000259" key="3">
    <source>
        <dbReference type="Pfam" id="PF00144"/>
    </source>
</evidence>
<dbReference type="PATRIC" id="fig|82380.11.peg.1209"/>
<dbReference type="SUPFAM" id="SSF82171">
    <property type="entry name" value="DPP6 N-terminal domain-like"/>
    <property type="match status" value="2"/>
</dbReference>
<evidence type="ECO:0000256" key="1">
    <source>
        <dbReference type="ARBA" id="ARBA00004370"/>
    </source>
</evidence>
<evidence type="ECO:0000313" key="6">
    <source>
        <dbReference type="Proteomes" id="UP000033640"/>
    </source>
</evidence>
<dbReference type="InterPro" id="IPR029058">
    <property type="entry name" value="AB_hydrolase_fold"/>
</dbReference>
<evidence type="ECO:0000313" key="5">
    <source>
        <dbReference type="EMBL" id="KJL30036.1"/>
    </source>
</evidence>
<dbReference type="GO" id="GO:0016020">
    <property type="term" value="C:membrane"/>
    <property type="evidence" value="ECO:0007669"/>
    <property type="project" value="UniProtKB-SubCell"/>
</dbReference>
<gene>
    <name evidence="5" type="ORF">RS83_01178</name>
</gene>
<name>A0A0F0LER1_9MICO</name>
<dbReference type="EMBL" id="JYIW01000021">
    <property type="protein sequence ID" value="KJL30036.1"/>
    <property type="molecule type" value="Genomic_DNA"/>
</dbReference>
<dbReference type="GO" id="GO:0006508">
    <property type="term" value="P:proteolysis"/>
    <property type="evidence" value="ECO:0007669"/>
    <property type="project" value="InterPro"/>
</dbReference>
<dbReference type="InterPro" id="IPR012338">
    <property type="entry name" value="Beta-lactam/transpept-like"/>
</dbReference>
<dbReference type="InterPro" id="IPR050491">
    <property type="entry name" value="AmpC-like"/>
</dbReference>
<comment type="subcellular location">
    <subcellularLocation>
        <location evidence="1">Membrane</location>
    </subcellularLocation>
</comment>
<sequence>MTSRSARLDDLHRVVVATETAISPDGGDVVFTRREVRDAHTVTSLWSVDRDGATTALTHGPSDDAPQFSAAGLLFRRVVDGVPQLHLLPETGEPVPLTSLPSGAGRPFVSPAGDRVAFLAPVERGSDDPTAPIVIDTLDHTIDGVGWAGSVRHHILVLDLADGGIRQITDGSSDVGEPSWSPDGTQLAYAAATFPRSDVERECAVHVVDVDDLLTPARRIGAATGITGPLLWMPDGESVVAVGLRRMRIGHTRLLRLHLDGRADDDLTAGLDLNVMPGAVGYPGGRPALTHDGTQILFCARDRGWTHLYALDLADGTMRPVVAAEHRVVSALSVAAASPYAAIVVTTQDSFAEVALVNVETGEHRELTTLTRDALPEVELLHPEPRVFTISDGNVVHGWLLSAPGTKGAAPLLLDIHGGPHNAWSGVADEVHLSHQVLASRGWRVLTLNPRGSDGYGEDFMTAVHGAWARVDLPDFLEPLDALVAEGLADPERLAVAGYSYGGLLTCALTAHTDRFAAAVPGGLLCDFASLAVQRLEPEGFFSESTAGLEPTEIVRLAELSPIARAERVTTPTLVLHGELDETCPSAQAREWYSALRITGVTSRLVIYPGGGHLFIVTGPVEHRIDYQRRLIEWVERYTAPRITQAKPGRAAIEPAARDAAEWQHRLDLLRRRYGVVGAQFGILQLTGEGTILDRCTVSSGVLDASTGVPVTDDAVFQIGSITKVWTTMLILQLVEEGKLDLDATVRSILPDFRLADDPEPTVTVRELLHHTSGLDGDVFTDTGRGDDCVAAYVEQLAGTERLHPRGERFSYCNSAFVVAGRIIEVLCGTTWDEVLKTRLIDPLGLQHTFSLTDDAPRFATATGHTGGGAAAVPVRKWGIPRSMGPAGLISASIGDLLVFAETALRGGVTPEGTRVLSAESAGLMATEHVDLRASVGATSGWGLGWFLQDWQGSRVYGHDGGTIGQRAYLRIFPETGLAVALLTSGGQPDGLYRELFDDAARAFDGGGIHPVLFPDRARTPEQVTGTWESAGFVADIAPRDGGLRLVLRERKSYADPVSPDEVQEVELFASNVPGVYAYTSDETAGWEQVRPVPGGLYLGYRFLRETVS</sequence>
<feature type="domain" description="Peptidase S9 prolyl oligopeptidase catalytic" evidence="4">
    <location>
        <begin position="434"/>
        <end position="639"/>
    </location>
</feature>
<dbReference type="GO" id="GO:0009002">
    <property type="term" value="F:serine-type D-Ala-D-Ala carboxypeptidase activity"/>
    <property type="evidence" value="ECO:0007669"/>
    <property type="project" value="UniProtKB-EC"/>
</dbReference>
<evidence type="ECO:0000256" key="2">
    <source>
        <dbReference type="ARBA" id="ARBA00023136"/>
    </source>
</evidence>
<feature type="domain" description="Beta-lactamase-related" evidence="3">
    <location>
        <begin position="700"/>
        <end position="994"/>
    </location>
</feature>
<dbReference type="InterPro" id="IPR001466">
    <property type="entry name" value="Beta-lactam-related"/>
</dbReference>
<dbReference type="PANTHER" id="PTHR46825">
    <property type="entry name" value="D-ALANYL-D-ALANINE-CARBOXYPEPTIDASE/ENDOPEPTIDASE AMPH"/>
    <property type="match status" value="1"/>
</dbReference>
<protein>
    <submittedName>
        <fullName evidence="5">D-alanyl-D-alanine carboxypeptidase</fullName>
        <ecNumber evidence="5">3.4.16.4</ecNumber>
    </submittedName>
</protein>
<dbReference type="RefSeq" id="WP_045278590.1">
    <property type="nucleotide sequence ID" value="NZ_JYIW01000021.1"/>
</dbReference>
<dbReference type="Pfam" id="PF00326">
    <property type="entry name" value="Peptidase_S9"/>
    <property type="match status" value="1"/>
</dbReference>
<organism evidence="5 6">
    <name type="scientific">Microbacterium oxydans</name>
    <dbReference type="NCBI Taxonomy" id="82380"/>
    <lineage>
        <taxon>Bacteria</taxon>
        <taxon>Bacillati</taxon>
        <taxon>Actinomycetota</taxon>
        <taxon>Actinomycetes</taxon>
        <taxon>Micrococcales</taxon>
        <taxon>Microbacteriaceae</taxon>
        <taxon>Microbacterium</taxon>
    </lineage>
</organism>
<dbReference type="OrthoDB" id="262125at2"/>
<dbReference type="InterPro" id="IPR001375">
    <property type="entry name" value="Peptidase_S9_cat"/>
</dbReference>
<dbReference type="Pfam" id="PF07676">
    <property type="entry name" value="PD40"/>
    <property type="match status" value="1"/>
</dbReference>
<keyword evidence="5" id="KW-0645">Protease</keyword>
<dbReference type="AlphaFoldDB" id="A0A0F0LER1"/>
<comment type="caution">
    <text evidence="5">The sequence shown here is derived from an EMBL/GenBank/DDBJ whole genome shotgun (WGS) entry which is preliminary data.</text>
</comment>
<dbReference type="InterPro" id="IPR011659">
    <property type="entry name" value="WD40"/>
</dbReference>
<dbReference type="EC" id="3.4.16.4" evidence="5"/>
<keyword evidence="5" id="KW-0378">Hydrolase</keyword>
<dbReference type="SUPFAM" id="SSF53474">
    <property type="entry name" value="alpha/beta-Hydrolases"/>
    <property type="match status" value="1"/>
</dbReference>
<keyword evidence="5" id="KW-0121">Carboxypeptidase</keyword>
<dbReference type="PANTHER" id="PTHR46825:SF11">
    <property type="entry name" value="PENICILLIN-BINDING PROTEIN 4"/>
    <property type="match status" value="1"/>
</dbReference>
<keyword evidence="2" id="KW-0472">Membrane</keyword>
<dbReference type="InterPro" id="IPR011042">
    <property type="entry name" value="6-blade_b-propeller_TolB-like"/>
</dbReference>
<evidence type="ECO:0000259" key="4">
    <source>
        <dbReference type="Pfam" id="PF00326"/>
    </source>
</evidence>
<proteinExistence type="predicted"/>
<reference evidence="5 6" key="1">
    <citation type="submission" date="2015-02" db="EMBL/GenBank/DDBJ databases">
        <title>Draft genome sequences of ten Microbacterium spp. with emphasis on heavy metal contaminated environments.</title>
        <authorList>
            <person name="Corretto E."/>
        </authorList>
    </citation>
    <scope>NUCLEOTIDE SEQUENCE [LARGE SCALE GENOMIC DNA]</scope>
    <source>
        <strain evidence="5 6">BEL4b</strain>
    </source>
</reference>
<accession>A0A0F0LER1</accession>
<dbReference type="Gene3D" id="3.40.50.1820">
    <property type="entry name" value="alpha/beta hydrolase"/>
    <property type="match status" value="1"/>
</dbReference>
<dbReference type="Gene3D" id="2.120.10.30">
    <property type="entry name" value="TolB, C-terminal domain"/>
    <property type="match status" value="2"/>
</dbReference>
<dbReference type="Proteomes" id="UP000033640">
    <property type="component" value="Unassembled WGS sequence"/>
</dbReference>
<dbReference type="Gene3D" id="3.40.710.10">
    <property type="entry name" value="DD-peptidase/beta-lactamase superfamily"/>
    <property type="match status" value="1"/>
</dbReference>